<evidence type="ECO:0000313" key="3">
    <source>
        <dbReference type="EMBL" id="GGJ33002.1"/>
    </source>
</evidence>
<dbReference type="Proteomes" id="UP000661507">
    <property type="component" value="Unassembled WGS sequence"/>
</dbReference>
<dbReference type="AlphaFoldDB" id="A0A917KW32"/>
<reference evidence="3" key="1">
    <citation type="journal article" date="2014" name="Int. J. Syst. Evol. Microbiol.">
        <title>Complete genome sequence of Corynebacterium casei LMG S-19264T (=DSM 44701T), isolated from a smear-ripened cheese.</title>
        <authorList>
            <consortium name="US DOE Joint Genome Institute (JGI-PGF)"/>
            <person name="Walter F."/>
            <person name="Albersmeier A."/>
            <person name="Kalinowski J."/>
            <person name="Ruckert C."/>
        </authorList>
    </citation>
    <scope>NUCLEOTIDE SEQUENCE</scope>
    <source>
        <strain evidence="3">CGMCC 1.3617</strain>
    </source>
</reference>
<evidence type="ECO:0000256" key="1">
    <source>
        <dbReference type="SAM" id="MobiDB-lite"/>
    </source>
</evidence>
<keyword evidence="4" id="KW-1185">Reference proteome</keyword>
<dbReference type="Pfam" id="PF13356">
    <property type="entry name" value="Arm-DNA-bind_3"/>
    <property type="match status" value="1"/>
</dbReference>
<evidence type="ECO:0000313" key="4">
    <source>
        <dbReference type="Proteomes" id="UP000661507"/>
    </source>
</evidence>
<reference evidence="3" key="2">
    <citation type="submission" date="2020-09" db="EMBL/GenBank/DDBJ databases">
        <authorList>
            <person name="Sun Q."/>
            <person name="Zhou Y."/>
        </authorList>
    </citation>
    <scope>NUCLEOTIDE SEQUENCE</scope>
    <source>
        <strain evidence="3">CGMCC 1.3617</strain>
    </source>
</reference>
<dbReference type="InterPro" id="IPR038488">
    <property type="entry name" value="Integrase_DNA-bd_sf"/>
</dbReference>
<accession>A0A917KW32</accession>
<proteinExistence type="predicted"/>
<protein>
    <recommendedName>
        <fullName evidence="2">Integrase DNA-binding domain-containing protein</fullName>
    </recommendedName>
</protein>
<dbReference type="InterPro" id="IPR025166">
    <property type="entry name" value="Integrase_DNA_bind_dom"/>
</dbReference>
<dbReference type="Gene3D" id="3.30.160.390">
    <property type="entry name" value="Integrase, DNA-binding domain"/>
    <property type="match status" value="1"/>
</dbReference>
<feature type="region of interest" description="Disordered" evidence="1">
    <location>
        <begin position="101"/>
        <end position="126"/>
    </location>
</feature>
<organism evidence="3 4">
    <name type="scientific">Neoroseomonas lacus</name>
    <dbReference type="NCBI Taxonomy" id="287609"/>
    <lineage>
        <taxon>Bacteria</taxon>
        <taxon>Pseudomonadati</taxon>
        <taxon>Pseudomonadota</taxon>
        <taxon>Alphaproteobacteria</taxon>
        <taxon>Acetobacterales</taxon>
        <taxon>Acetobacteraceae</taxon>
        <taxon>Neoroseomonas</taxon>
    </lineage>
</organism>
<evidence type="ECO:0000259" key="2">
    <source>
        <dbReference type="Pfam" id="PF13356"/>
    </source>
</evidence>
<gene>
    <name evidence="3" type="ORF">GCM10011320_45850</name>
</gene>
<comment type="caution">
    <text evidence="3">The sequence shown here is derived from an EMBL/GenBank/DDBJ whole genome shotgun (WGS) entry which is preliminary data.</text>
</comment>
<sequence>MSPAARLCPMASRSNRPYVVGKSVGIVGWVSLSPAFVGKIPDSGRGCGADMASKQALTALVVRQAGPGTRVDGSGLMLVVQRSGSATWMLRYSIAGRRRDMGLGSARGSARSPLRTRGNGPRRRTG</sequence>
<dbReference type="EMBL" id="BMKW01000012">
    <property type="protein sequence ID" value="GGJ33002.1"/>
    <property type="molecule type" value="Genomic_DNA"/>
</dbReference>
<name>A0A917KW32_9PROT</name>
<feature type="domain" description="Integrase DNA-binding" evidence="2">
    <location>
        <begin position="57"/>
        <end position="106"/>
    </location>
</feature>